<protein>
    <submittedName>
        <fullName evidence="2">Unplaced genomic scaffold scaffold_940, whole genome shotgun sequence</fullName>
    </submittedName>
</protein>
<proteinExistence type="predicted"/>
<reference evidence="3" key="2">
    <citation type="submission" date="2015-01" db="EMBL/GenBank/DDBJ databases">
        <title>Evolutionary Origins and Diversification of the Mycorrhizal Mutualists.</title>
        <authorList>
            <consortium name="DOE Joint Genome Institute"/>
            <consortium name="Mycorrhizal Genomics Consortium"/>
            <person name="Kohler A."/>
            <person name="Kuo A."/>
            <person name="Nagy L.G."/>
            <person name="Floudas D."/>
            <person name="Copeland A."/>
            <person name="Barry K.W."/>
            <person name="Cichocki N."/>
            <person name="Veneault-Fourrey C."/>
            <person name="LaButti K."/>
            <person name="Lindquist E.A."/>
            <person name="Lipzen A."/>
            <person name="Lundell T."/>
            <person name="Morin E."/>
            <person name="Murat C."/>
            <person name="Riley R."/>
            <person name="Ohm R."/>
            <person name="Sun H."/>
            <person name="Tunlid A."/>
            <person name="Henrissat B."/>
            <person name="Grigoriev I.V."/>
            <person name="Hibbett D.S."/>
            <person name="Martin F."/>
        </authorList>
    </citation>
    <scope>NUCLEOTIDE SEQUENCE [LARGE SCALE GENOMIC DNA]</scope>
    <source>
        <strain evidence="3">Ve08.2h10</strain>
    </source>
</reference>
<keyword evidence="3" id="KW-1185">Reference proteome</keyword>
<dbReference type="HOGENOM" id="CLU_1964830_0_0_1"/>
<dbReference type="OrthoDB" id="2692896at2759"/>
<dbReference type="Pfam" id="PF14214">
    <property type="entry name" value="Helitron_like_N"/>
    <property type="match status" value="1"/>
</dbReference>
<accession>A0A0D0CFV5</accession>
<name>A0A0D0CFV5_9AGAM</name>
<dbReference type="EMBL" id="KN825762">
    <property type="protein sequence ID" value="KIK81622.1"/>
    <property type="molecule type" value="Genomic_DNA"/>
</dbReference>
<dbReference type="InParanoid" id="A0A0D0CFV5"/>
<evidence type="ECO:0000259" key="1">
    <source>
        <dbReference type="Pfam" id="PF14214"/>
    </source>
</evidence>
<dbReference type="AlphaFoldDB" id="A0A0D0CFV5"/>
<dbReference type="Proteomes" id="UP000054538">
    <property type="component" value="Unassembled WGS sequence"/>
</dbReference>
<reference evidence="2 3" key="1">
    <citation type="submission" date="2014-04" db="EMBL/GenBank/DDBJ databases">
        <authorList>
            <consortium name="DOE Joint Genome Institute"/>
            <person name="Kuo A."/>
            <person name="Kohler A."/>
            <person name="Jargeat P."/>
            <person name="Nagy L.G."/>
            <person name="Floudas D."/>
            <person name="Copeland A."/>
            <person name="Barry K.W."/>
            <person name="Cichocki N."/>
            <person name="Veneault-Fourrey C."/>
            <person name="LaButti K."/>
            <person name="Lindquist E.A."/>
            <person name="Lipzen A."/>
            <person name="Lundell T."/>
            <person name="Morin E."/>
            <person name="Murat C."/>
            <person name="Sun H."/>
            <person name="Tunlid A."/>
            <person name="Henrissat B."/>
            <person name="Grigoriev I.V."/>
            <person name="Hibbett D.S."/>
            <person name="Martin F."/>
            <person name="Nordberg H.P."/>
            <person name="Cantor M.N."/>
            <person name="Hua S.X."/>
        </authorList>
    </citation>
    <scope>NUCLEOTIDE SEQUENCE [LARGE SCALE GENOMIC DNA]</scope>
    <source>
        <strain evidence="2 3">Ve08.2h10</strain>
    </source>
</reference>
<dbReference type="STRING" id="930991.A0A0D0CFV5"/>
<evidence type="ECO:0000313" key="3">
    <source>
        <dbReference type="Proteomes" id="UP000054538"/>
    </source>
</evidence>
<feature type="domain" description="Helitron helicase-like" evidence="1">
    <location>
        <begin position="30"/>
        <end position="87"/>
    </location>
</feature>
<feature type="non-terminal residue" evidence="2">
    <location>
        <position position="1"/>
    </location>
</feature>
<gene>
    <name evidence="2" type="ORF">PAXRUDRAFT_155670</name>
</gene>
<evidence type="ECO:0000313" key="2">
    <source>
        <dbReference type="EMBL" id="KIK81622.1"/>
    </source>
</evidence>
<sequence>NVCNTLVSLIEGIDISDWHSMSAFNRAVCVARHPSATVQFFNEIISGFLQTIMKGGKQSVGILGICEAYYGMLKAQGKGTLHGHFMLWLKGNPNPQMLHNQRQEDVNYMVKHGWRLFISVISLKIAEP</sequence>
<dbReference type="InterPro" id="IPR025476">
    <property type="entry name" value="Helitron_helicase-like"/>
</dbReference>
<organism evidence="2 3">
    <name type="scientific">Paxillus rubicundulus Ve08.2h10</name>
    <dbReference type="NCBI Taxonomy" id="930991"/>
    <lineage>
        <taxon>Eukaryota</taxon>
        <taxon>Fungi</taxon>
        <taxon>Dikarya</taxon>
        <taxon>Basidiomycota</taxon>
        <taxon>Agaricomycotina</taxon>
        <taxon>Agaricomycetes</taxon>
        <taxon>Agaricomycetidae</taxon>
        <taxon>Boletales</taxon>
        <taxon>Paxilineae</taxon>
        <taxon>Paxillaceae</taxon>
        <taxon>Paxillus</taxon>
    </lineage>
</organism>